<dbReference type="AlphaFoldDB" id="A0A3A6PDF6"/>
<sequence length="174" mass="19924">MAAKYKRNDIDKTRKPEPHPFNFVLKVYKHFHHIEDTADKFQMDYEGTALELESVGQDEIAIRWGGGEVFARTFLPLPDKLLAQNKEYFDESITLSNYSKVAVIEKAHIERRADQEGLLAALKLLLSYYHGLLIRVDLHAVIEGIDSNHLAYRQNDAEADGIRYAVYVEPGAMM</sequence>
<reference evidence="1 2" key="1">
    <citation type="submission" date="2018-09" db="EMBL/GenBank/DDBJ databases">
        <title>Paenibacillus aracenensis nov. sp. isolated from a cave in southern Spain.</title>
        <authorList>
            <person name="Jurado V."/>
            <person name="Gutierrez-Patricio S."/>
            <person name="Gonzalez-Pimentel J.L."/>
            <person name="Miller A.Z."/>
            <person name="Laiz L."/>
            <person name="Saiz-Jimenez C."/>
        </authorList>
    </citation>
    <scope>NUCLEOTIDE SEQUENCE [LARGE SCALE GENOMIC DNA]</scope>
    <source>
        <strain evidence="1 2">JCM 19203</strain>
    </source>
</reference>
<protein>
    <submittedName>
        <fullName evidence="1">Uncharacterized protein</fullName>
    </submittedName>
</protein>
<evidence type="ECO:0000313" key="2">
    <source>
        <dbReference type="Proteomes" id="UP000267798"/>
    </source>
</evidence>
<dbReference type="EMBL" id="QXQB01000010">
    <property type="protein sequence ID" value="RJX36678.1"/>
    <property type="molecule type" value="Genomic_DNA"/>
</dbReference>
<dbReference type="Proteomes" id="UP000267798">
    <property type="component" value="Unassembled WGS sequence"/>
</dbReference>
<dbReference type="OrthoDB" id="9874049at2"/>
<evidence type="ECO:0000313" key="1">
    <source>
        <dbReference type="EMBL" id="RJX36678.1"/>
    </source>
</evidence>
<name>A0A3A6PDF6_9BACL</name>
<gene>
    <name evidence="1" type="ORF">D3P09_26835</name>
</gene>
<dbReference type="RefSeq" id="WP_120114500.1">
    <property type="nucleotide sequence ID" value="NZ_QXQB01000010.1"/>
</dbReference>
<keyword evidence="2" id="KW-1185">Reference proteome</keyword>
<proteinExistence type="predicted"/>
<comment type="caution">
    <text evidence="1">The sequence shown here is derived from an EMBL/GenBank/DDBJ whole genome shotgun (WGS) entry which is preliminary data.</text>
</comment>
<accession>A0A3A6PDF6</accession>
<organism evidence="1 2">
    <name type="scientific">Paenibacillus pinisoli</name>
    <dbReference type="NCBI Taxonomy" id="1276110"/>
    <lineage>
        <taxon>Bacteria</taxon>
        <taxon>Bacillati</taxon>
        <taxon>Bacillota</taxon>
        <taxon>Bacilli</taxon>
        <taxon>Bacillales</taxon>
        <taxon>Paenibacillaceae</taxon>
        <taxon>Paenibacillus</taxon>
    </lineage>
</organism>